<feature type="non-terminal residue" evidence="2">
    <location>
        <position position="1"/>
    </location>
</feature>
<evidence type="ECO:0000313" key="2">
    <source>
        <dbReference type="EMBL" id="CAG7862388.1"/>
    </source>
</evidence>
<dbReference type="EMBL" id="LS974625">
    <property type="protein sequence ID" value="CAG7862388.1"/>
    <property type="molecule type" value="Genomic_DNA"/>
</dbReference>
<feature type="non-terminal residue" evidence="2">
    <location>
        <position position="163"/>
    </location>
</feature>
<sequence>GNSNLVVWNPYLGKTRCIPPARLRVVISDYMTCLVSDTTKNNRNHKILRFFYDKDHPIFYFELFDFKTKRFCHPLPFHYTAEFENVALSCVGEEKLAVLYKHEGTIEIWITTNIEHDAVSWSNFLKVEMIPLNGFPDDFSYDTETLTESSFIDEEKKIAVVCN</sequence>
<dbReference type="InterPro" id="IPR006527">
    <property type="entry name" value="F-box-assoc_dom_typ1"/>
</dbReference>
<gene>
    <name evidence="2" type="ORF">BRAPAZ1V2_A09P28550.2</name>
</gene>
<dbReference type="Pfam" id="PF07734">
    <property type="entry name" value="FBA_1"/>
    <property type="match status" value="1"/>
</dbReference>
<dbReference type="NCBIfam" id="TIGR01640">
    <property type="entry name" value="F_box_assoc_1"/>
    <property type="match status" value="1"/>
</dbReference>
<dbReference type="Gramene" id="A09p28550.2_BraZ1">
    <property type="protein sequence ID" value="A09p28550.2_BraZ1.CDS"/>
    <property type="gene ID" value="A09g28550.2_BraZ1"/>
</dbReference>
<protein>
    <recommendedName>
        <fullName evidence="1">F-box associated beta-propeller type 1 domain-containing protein</fullName>
    </recommendedName>
</protein>
<evidence type="ECO:0000313" key="3">
    <source>
        <dbReference type="Proteomes" id="UP000694005"/>
    </source>
</evidence>
<evidence type="ECO:0000259" key="1">
    <source>
        <dbReference type="Pfam" id="PF07734"/>
    </source>
</evidence>
<dbReference type="InterPro" id="IPR017451">
    <property type="entry name" value="F-box-assoc_interact_dom"/>
</dbReference>
<organism evidence="2 3">
    <name type="scientific">Brassica campestris</name>
    <name type="common">Field mustard</name>
    <dbReference type="NCBI Taxonomy" id="3711"/>
    <lineage>
        <taxon>Eukaryota</taxon>
        <taxon>Viridiplantae</taxon>
        <taxon>Streptophyta</taxon>
        <taxon>Embryophyta</taxon>
        <taxon>Tracheophyta</taxon>
        <taxon>Spermatophyta</taxon>
        <taxon>Magnoliopsida</taxon>
        <taxon>eudicotyledons</taxon>
        <taxon>Gunneridae</taxon>
        <taxon>Pentapetalae</taxon>
        <taxon>rosids</taxon>
        <taxon>malvids</taxon>
        <taxon>Brassicales</taxon>
        <taxon>Brassicaceae</taxon>
        <taxon>Brassiceae</taxon>
        <taxon>Brassica</taxon>
    </lineage>
</organism>
<reference evidence="2 3" key="1">
    <citation type="submission" date="2021-07" db="EMBL/GenBank/DDBJ databases">
        <authorList>
            <consortium name="Genoscope - CEA"/>
            <person name="William W."/>
        </authorList>
    </citation>
    <scope>NUCLEOTIDE SEQUENCE [LARGE SCALE GENOMIC DNA]</scope>
</reference>
<accession>A0A8D9CWE8</accession>
<feature type="domain" description="F-box associated beta-propeller type 1" evidence="1">
    <location>
        <begin position="60"/>
        <end position="163"/>
    </location>
</feature>
<dbReference type="AlphaFoldDB" id="A0A8D9CWE8"/>
<name>A0A8D9CWE8_BRACM</name>
<dbReference type="Proteomes" id="UP000694005">
    <property type="component" value="Chromosome A09"/>
</dbReference>
<proteinExistence type="predicted"/>